<feature type="domain" description="Rieske-like [2Fe-2S]" evidence="4">
    <location>
        <begin position="25"/>
        <end position="84"/>
    </location>
</feature>
<keyword evidence="2" id="KW-0534">Nitrate assimilation</keyword>
<reference evidence="5 6" key="1">
    <citation type="journal article" date="2019" name="Int. J. Syst. Evol. Microbiol.">
        <title>The Global Catalogue of Microorganisms (GCM) 10K type strain sequencing project: providing services to taxonomists for standard genome sequencing and annotation.</title>
        <authorList>
            <consortium name="The Broad Institute Genomics Platform"/>
            <consortium name="The Broad Institute Genome Sequencing Center for Infectious Disease"/>
            <person name="Wu L."/>
            <person name="Ma J."/>
        </authorList>
    </citation>
    <scope>NUCLEOTIDE SEQUENCE [LARGE SCALE GENOMIC DNA]</scope>
    <source>
        <strain evidence="5 6">JCM 14588</strain>
    </source>
</reference>
<dbReference type="InterPro" id="IPR036922">
    <property type="entry name" value="Rieske_2Fe-2S_sf"/>
</dbReference>
<evidence type="ECO:0000256" key="2">
    <source>
        <dbReference type="ARBA" id="ARBA00023063"/>
    </source>
</evidence>
<keyword evidence="6" id="KW-1185">Reference proteome</keyword>
<keyword evidence="1" id="KW-0560">Oxidoreductase</keyword>
<proteinExistence type="predicted"/>
<dbReference type="EMBL" id="BAAANV010000037">
    <property type="protein sequence ID" value="GAA1545490.1"/>
    <property type="molecule type" value="Genomic_DNA"/>
</dbReference>
<dbReference type="Gene3D" id="2.102.10.10">
    <property type="entry name" value="Rieske [2Fe-2S] iron-sulphur domain"/>
    <property type="match status" value="1"/>
</dbReference>
<dbReference type="SUPFAM" id="SSF50022">
    <property type="entry name" value="ISP domain"/>
    <property type="match status" value="1"/>
</dbReference>
<feature type="domain" description="Rieske-like [2Fe-2S]" evidence="4">
    <location>
        <begin position="102"/>
        <end position="146"/>
    </location>
</feature>
<gene>
    <name evidence="5" type="primary">nirD</name>
    <name evidence="5" type="ORF">GCM10009762_18450</name>
</gene>
<feature type="compositionally biased region" description="Low complexity" evidence="3">
    <location>
        <begin position="1"/>
        <end position="18"/>
    </location>
</feature>
<organism evidence="5 6">
    <name type="scientific">Dermacoccus barathri</name>
    <dbReference type="NCBI Taxonomy" id="322601"/>
    <lineage>
        <taxon>Bacteria</taxon>
        <taxon>Bacillati</taxon>
        <taxon>Actinomycetota</taxon>
        <taxon>Actinomycetes</taxon>
        <taxon>Micrococcales</taxon>
        <taxon>Dermacoccaceae</taxon>
        <taxon>Dermacoccus</taxon>
    </lineage>
</organism>
<dbReference type="InterPro" id="IPR017881">
    <property type="entry name" value="NirD"/>
</dbReference>
<dbReference type="PROSITE" id="PS51300">
    <property type="entry name" value="NIRD"/>
    <property type="match status" value="1"/>
</dbReference>
<dbReference type="Proteomes" id="UP001501288">
    <property type="component" value="Unassembled WGS sequence"/>
</dbReference>
<evidence type="ECO:0000256" key="3">
    <source>
        <dbReference type="SAM" id="MobiDB-lite"/>
    </source>
</evidence>
<sequence>MSRPSTSTESTSNVSVSNAPDLEGWTRACDADRLVPERAVAALAPDGAQVAVVRTADGRLFAVGHHDPYALANVIARGVVGTRTVADETASEKTGQEATGQERVVDVIQSPLYKQAFVLATGEDVEDRSVSLGTWAVRERDGVIELGERTSEARHPERTTR</sequence>
<dbReference type="Pfam" id="PF13806">
    <property type="entry name" value="Rieske_2"/>
    <property type="match status" value="2"/>
</dbReference>
<dbReference type="RefSeq" id="WP_346030413.1">
    <property type="nucleotide sequence ID" value="NZ_BAAANV010000037.1"/>
</dbReference>
<evidence type="ECO:0000313" key="5">
    <source>
        <dbReference type="EMBL" id="GAA1545490.1"/>
    </source>
</evidence>
<dbReference type="PANTHER" id="PTHR40562">
    <property type="match status" value="1"/>
</dbReference>
<dbReference type="PANTHER" id="PTHR40562:SF1">
    <property type="entry name" value="NITRITE REDUCTASE (NADH) SMALL SUBUNIT"/>
    <property type="match status" value="1"/>
</dbReference>
<evidence type="ECO:0000259" key="4">
    <source>
        <dbReference type="Pfam" id="PF13806"/>
    </source>
</evidence>
<evidence type="ECO:0000256" key="1">
    <source>
        <dbReference type="ARBA" id="ARBA00023002"/>
    </source>
</evidence>
<evidence type="ECO:0000313" key="6">
    <source>
        <dbReference type="Proteomes" id="UP001501288"/>
    </source>
</evidence>
<accession>A0ABN2BQ86</accession>
<dbReference type="InterPro" id="IPR012748">
    <property type="entry name" value="Rieske-like_NirD"/>
</dbReference>
<comment type="caution">
    <text evidence="5">The sequence shown here is derived from an EMBL/GenBank/DDBJ whole genome shotgun (WGS) entry which is preliminary data.</text>
</comment>
<feature type="region of interest" description="Disordered" evidence="3">
    <location>
        <begin position="1"/>
        <end position="22"/>
    </location>
</feature>
<name>A0ABN2BQ86_9MICO</name>
<protein>
    <submittedName>
        <fullName evidence="5">Nitrite reductase small subunit NirD</fullName>
    </submittedName>
</protein>